<evidence type="ECO:0000259" key="3">
    <source>
        <dbReference type="Pfam" id="PF13439"/>
    </source>
</evidence>
<gene>
    <name evidence="4" type="ORF">EW640_04410</name>
</gene>
<dbReference type="GO" id="GO:0016757">
    <property type="term" value="F:glycosyltransferase activity"/>
    <property type="evidence" value="ECO:0007669"/>
    <property type="project" value="UniProtKB-KW"/>
</dbReference>
<dbReference type="AlphaFoldDB" id="A0A6G8KUW8"/>
<dbReference type="InterPro" id="IPR028098">
    <property type="entry name" value="Glyco_trans_4-like_N"/>
</dbReference>
<evidence type="ECO:0000313" key="4">
    <source>
        <dbReference type="EMBL" id="QIN28602.1"/>
    </source>
</evidence>
<reference evidence="4 5" key="1">
    <citation type="submission" date="2019-02" db="EMBL/GenBank/DDBJ databases">
        <title>Complete Genome Sequence and Methylome Analysis of Brevibacterium luteolum NEB1784.</title>
        <authorList>
            <person name="Fomenkov A."/>
            <person name="Roberts R.J."/>
        </authorList>
    </citation>
    <scope>NUCLEOTIDE SEQUENCE [LARGE SCALE GENOMIC DNA]</scope>
    <source>
        <strain evidence="4 5">NEB1784</strain>
    </source>
</reference>
<organism evidence="4 5">
    <name type="scientific">Brevibacterium luteolum</name>
    <dbReference type="NCBI Taxonomy" id="199591"/>
    <lineage>
        <taxon>Bacteria</taxon>
        <taxon>Bacillati</taxon>
        <taxon>Actinomycetota</taxon>
        <taxon>Actinomycetes</taxon>
        <taxon>Micrococcales</taxon>
        <taxon>Brevibacteriaceae</taxon>
        <taxon>Brevibacterium</taxon>
    </lineage>
</organism>
<dbReference type="EMBL" id="CP035810">
    <property type="protein sequence ID" value="QIN28602.1"/>
    <property type="molecule type" value="Genomic_DNA"/>
</dbReference>
<feature type="domain" description="Glycosyltransferase subfamily 4-like N-terminal" evidence="3">
    <location>
        <begin position="72"/>
        <end position="174"/>
    </location>
</feature>
<evidence type="ECO:0000256" key="1">
    <source>
        <dbReference type="ARBA" id="ARBA00022676"/>
    </source>
</evidence>
<dbReference type="SUPFAM" id="SSF53756">
    <property type="entry name" value="UDP-Glycosyltransferase/glycogen phosphorylase"/>
    <property type="match status" value="1"/>
</dbReference>
<dbReference type="Pfam" id="PF13439">
    <property type="entry name" value="Glyco_transf_4"/>
    <property type="match status" value="1"/>
</dbReference>
<sequence length="373" mass="41674">MRLFFDARFTRMTHHDGISRYGASLLTALLELTAGTDVEVTAIIHDDRQLALLPAVESVKLNSPLSPAELWIGTKLNRLGADVVFSPMQVMGSWPRNYKLILTIHDLIYYSHPLPPRDLPAPVRGLWRLYHKAHWPQRLLLDRADAVAAVSETTARLLAEQDFTSRPVTVIRNAATPPAELPERASGHDARTLVYMGSFLPYKNVETLIQSLHWLPGWTLHLASGITPQIEARLRSLTPDCARVVFHRGISDADYQQLLDRATALVMPSLDEGFGLPVVEAMSRAVPVALSDIPVFHELADGVAEFFDPRDPEAMAAAVLRFADAERWRTAAEAGRRQAQTFSWQRSAQQLLDLANRLVGDEHQPRTSARPLR</sequence>
<dbReference type="KEGG" id="blut:EW640_04410"/>
<dbReference type="Pfam" id="PF13692">
    <property type="entry name" value="Glyco_trans_1_4"/>
    <property type="match status" value="1"/>
</dbReference>
<dbReference type="PANTHER" id="PTHR46401">
    <property type="entry name" value="GLYCOSYLTRANSFERASE WBBK-RELATED"/>
    <property type="match status" value="1"/>
</dbReference>
<name>A0A6G8KUW8_9MICO</name>
<keyword evidence="2 4" id="KW-0808">Transferase</keyword>
<dbReference type="Gene3D" id="3.40.50.2000">
    <property type="entry name" value="Glycogen Phosphorylase B"/>
    <property type="match status" value="2"/>
</dbReference>
<dbReference type="CDD" id="cd03809">
    <property type="entry name" value="GT4_MtfB-like"/>
    <property type="match status" value="1"/>
</dbReference>
<evidence type="ECO:0000256" key="2">
    <source>
        <dbReference type="ARBA" id="ARBA00022679"/>
    </source>
</evidence>
<dbReference type="PANTHER" id="PTHR46401:SF2">
    <property type="entry name" value="GLYCOSYLTRANSFERASE WBBK-RELATED"/>
    <property type="match status" value="1"/>
</dbReference>
<evidence type="ECO:0000313" key="5">
    <source>
        <dbReference type="Proteomes" id="UP000501518"/>
    </source>
</evidence>
<dbReference type="RefSeq" id="WP_165883082.1">
    <property type="nucleotide sequence ID" value="NZ_CP035810.1"/>
</dbReference>
<proteinExistence type="predicted"/>
<keyword evidence="1" id="KW-0328">Glycosyltransferase</keyword>
<accession>A0A6G8KUW8</accession>
<protein>
    <submittedName>
        <fullName evidence="4">Glycosyltransferase family 1 protein</fullName>
    </submittedName>
</protein>
<dbReference type="GO" id="GO:0009103">
    <property type="term" value="P:lipopolysaccharide biosynthetic process"/>
    <property type="evidence" value="ECO:0007669"/>
    <property type="project" value="TreeGrafter"/>
</dbReference>
<dbReference type="Proteomes" id="UP000501518">
    <property type="component" value="Chromosome"/>
</dbReference>